<dbReference type="RefSeq" id="XP_040626328.1">
    <property type="nucleotide sequence ID" value="XM_040773484.1"/>
</dbReference>
<sequence>MCSVASANAGQADVASLRLLYRRTTRGRTIWLWMLRLLGVIQMIIGENMPRMIAGNPWEGPLSGRGSAGHLSRSCHLLDVEQHQQTGSDPSDTLGPE</sequence>
<dbReference type="GeneID" id="63688546"/>
<keyword evidence="1" id="KW-0812">Transmembrane</keyword>
<keyword evidence="1" id="KW-0472">Membrane</keyword>
<keyword evidence="3" id="KW-1185">Reference proteome</keyword>
<gene>
    <name evidence="2" type="ORF">DACRYDRAFT_23957</name>
</gene>
<name>M5FQY5_DACPD</name>
<dbReference type="EMBL" id="JH795870">
    <property type="protein sequence ID" value="EJT99430.1"/>
    <property type="molecule type" value="Genomic_DNA"/>
</dbReference>
<dbReference type="AlphaFoldDB" id="M5FQY5"/>
<evidence type="ECO:0000313" key="2">
    <source>
        <dbReference type="EMBL" id="EJT99430.1"/>
    </source>
</evidence>
<feature type="transmembrane region" description="Helical" evidence="1">
    <location>
        <begin position="30"/>
        <end position="46"/>
    </location>
</feature>
<protein>
    <submittedName>
        <fullName evidence="2">Uncharacterized protein</fullName>
    </submittedName>
</protein>
<proteinExistence type="predicted"/>
<reference evidence="2 3" key="1">
    <citation type="journal article" date="2012" name="Science">
        <title>The Paleozoic origin of enzymatic lignin decomposition reconstructed from 31 fungal genomes.</title>
        <authorList>
            <person name="Floudas D."/>
            <person name="Binder M."/>
            <person name="Riley R."/>
            <person name="Barry K."/>
            <person name="Blanchette R.A."/>
            <person name="Henrissat B."/>
            <person name="Martinez A.T."/>
            <person name="Otillar R."/>
            <person name="Spatafora J.W."/>
            <person name="Yadav J.S."/>
            <person name="Aerts A."/>
            <person name="Benoit I."/>
            <person name="Boyd A."/>
            <person name="Carlson A."/>
            <person name="Copeland A."/>
            <person name="Coutinho P.M."/>
            <person name="de Vries R.P."/>
            <person name="Ferreira P."/>
            <person name="Findley K."/>
            <person name="Foster B."/>
            <person name="Gaskell J."/>
            <person name="Glotzer D."/>
            <person name="Gorecki P."/>
            <person name="Heitman J."/>
            <person name="Hesse C."/>
            <person name="Hori C."/>
            <person name="Igarashi K."/>
            <person name="Jurgens J.A."/>
            <person name="Kallen N."/>
            <person name="Kersten P."/>
            <person name="Kohler A."/>
            <person name="Kuees U."/>
            <person name="Kumar T.K.A."/>
            <person name="Kuo A."/>
            <person name="LaButti K."/>
            <person name="Larrondo L.F."/>
            <person name="Lindquist E."/>
            <person name="Ling A."/>
            <person name="Lombard V."/>
            <person name="Lucas S."/>
            <person name="Lundell T."/>
            <person name="Martin R."/>
            <person name="McLaughlin D.J."/>
            <person name="Morgenstern I."/>
            <person name="Morin E."/>
            <person name="Murat C."/>
            <person name="Nagy L.G."/>
            <person name="Nolan M."/>
            <person name="Ohm R.A."/>
            <person name="Patyshakuliyeva A."/>
            <person name="Rokas A."/>
            <person name="Ruiz-Duenas F.J."/>
            <person name="Sabat G."/>
            <person name="Salamov A."/>
            <person name="Samejima M."/>
            <person name="Schmutz J."/>
            <person name="Slot J.C."/>
            <person name="St John F."/>
            <person name="Stenlid J."/>
            <person name="Sun H."/>
            <person name="Sun S."/>
            <person name="Syed K."/>
            <person name="Tsang A."/>
            <person name="Wiebenga A."/>
            <person name="Young D."/>
            <person name="Pisabarro A."/>
            <person name="Eastwood D.C."/>
            <person name="Martin F."/>
            <person name="Cullen D."/>
            <person name="Grigoriev I.V."/>
            <person name="Hibbett D.S."/>
        </authorList>
    </citation>
    <scope>NUCLEOTIDE SEQUENCE [LARGE SCALE GENOMIC DNA]</scope>
    <source>
        <strain evidence="2 3">DJM-731 SS1</strain>
    </source>
</reference>
<dbReference type="Proteomes" id="UP000030653">
    <property type="component" value="Unassembled WGS sequence"/>
</dbReference>
<accession>M5FQY5</accession>
<dbReference type="HOGENOM" id="CLU_2346643_0_0_1"/>
<evidence type="ECO:0000256" key="1">
    <source>
        <dbReference type="SAM" id="Phobius"/>
    </source>
</evidence>
<keyword evidence="1" id="KW-1133">Transmembrane helix</keyword>
<evidence type="ECO:0000313" key="3">
    <source>
        <dbReference type="Proteomes" id="UP000030653"/>
    </source>
</evidence>
<organism evidence="2 3">
    <name type="scientific">Dacryopinax primogenitus (strain DJM 731)</name>
    <name type="common">Brown rot fungus</name>
    <dbReference type="NCBI Taxonomy" id="1858805"/>
    <lineage>
        <taxon>Eukaryota</taxon>
        <taxon>Fungi</taxon>
        <taxon>Dikarya</taxon>
        <taxon>Basidiomycota</taxon>
        <taxon>Agaricomycotina</taxon>
        <taxon>Dacrymycetes</taxon>
        <taxon>Dacrymycetales</taxon>
        <taxon>Dacrymycetaceae</taxon>
        <taxon>Dacryopinax</taxon>
    </lineage>
</organism>